<dbReference type="AlphaFoldDB" id="A0AAW7AMN2"/>
<name>A0AAW7AMN2_9STAP</name>
<dbReference type="EMBL" id="JARGCK010000013">
    <property type="protein sequence ID" value="MDK9866760.1"/>
    <property type="molecule type" value="Genomic_DNA"/>
</dbReference>
<sequence>MLESRFNTEATQRVTDSINELLGPSQVTAYEIQAQTGVQRSLIGKLRKGQVKLGNIAFKNALKLYAYSEEIKKA</sequence>
<dbReference type="Proteomes" id="UP001174037">
    <property type="component" value="Unassembled WGS sequence"/>
</dbReference>
<comment type="caution">
    <text evidence="1">The sequence shown here is derived from an EMBL/GenBank/DDBJ whole genome shotgun (WGS) entry which is preliminary data.</text>
</comment>
<dbReference type="RefSeq" id="WP_197911080.1">
    <property type="nucleotide sequence ID" value="NZ_CP065710.1"/>
</dbReference>
<reference evidence="1" key="2">
    <citation type="submission" date="2023-03" db="EMBL/GenBank/DDBJ databases">
        <authorList>
            <person name="Vazquez L."/>
            <person name="Rodriguez J."/>
            <person name="Mayo B."/>
            <person name="Florez A.B."/>
        </authorList>
    </citation>
    <scope>NUCLEOTIDE SEQUENCE</scope>
    <source>
        <strain evidence="1">5A3I</strain>
    </source>
</reference>
<reference evidence="1" key="1">
    <citation type="journal article" date="2023" name="Int. J. Mol. Sci.">
        <title>Antibiotic Resistance/Susceptibility Profiles of Staphylococcus equorum Strains from Cheese, and Genome Analysis for Antibiotic Resistance Genes.</title>
        <authorList>
            <person name="Vazquez L."/>
            <person name="Srednik M.E."/>
            <person name="Rodriguez J."/>
            <person name="Florez A.B."/>
            <person name="Mayo B."/>
        </authorList>
    </citation>
    <scope>NUCLEOTIDE SEQUENCE</scope>
    <source>
        <strain evidence="1">5A3I</strain>
    </source>
</reference>
<protein>
    <submittedName>
        <fullName evidence="1">XRE family transcriptional regulator</fullName>
    </submittedName>
</protein>
<gene>
    <name evidence="1" type="ORF">P1A27_12515</name>
</gene>
<accession>A0AAW7AMN2</accession>
<proteinExistence type="predicted"/>
<evidence type="ECO:0000313" key="2">
    <source>
        <dbReference type="Proteomes" id="UP001174037"/>
    </source>
</evidence>
<evidence type="ECO:0000313" key="1">
    <source>
        <dbReference type="EMBL" id="MDK9866760.1"/>
    </source>
</evidence>
<organism evidence="1 2">
    <name type="scientific">Staphylococcus equorum</name>
    <dbReference type="NCBI Taxonomy" id="246432"/>
    <lineage>
        <taxon>Bacteria</taxon>
        <taxon>Bacillati</taxon>
        <taxon>Bacillota</taxon>
        <taxon>Bacilli</taxon>
        <taxon>Bacillales</taxon>
        <taxon>Staphylococcaceae</taxon>
        <taxon>Staphylococcus</taxon>
    </lineage>
</organism>